<dbReference type="KEGG" id="hfl:PUV54_16265"/>
<gene>
    <name evidence="3" type="ORF">PUV54_16265</name>
</gene>
<dbReference type="RefSeq" id="WP_274493395.1">
    <property type="nucleotide sequence ID" value="NZ_CP118166.1"/>
</dbReference>
<protein>
    <submittedName>
        <fullName evidence="3">SDR family oxidoreductase</fullName>
    </submittedName>
</protein>
<dbReference type="AlphaFoldDB" id="A0AAE9ZEB6"/>
<dbReference type="PROSITE" id="PS51257">
    <property type="entry name" value="PROKAR_LIPOPROTEIN"/>
    <property type="match status" value="1"/>
</dbReference>
<reference evidence="3" key="1">
    <citation type="submission" date="2023-02" db="EMBL/GenBank/DDBJ databases">
        <title>Genome sequence of Hyphococcus flavus.</title>
        <authorList>
            <person name="Rong J.-C."/>
            <person name="Zhao Q."/>
            <person name="Yi M."/>
            <person name="Wu J.-Y."/>
        </authorList>
    </citation>
    <scope>NUCLEOTIDE SEQUENCE</scope>
    <source>
        <strain evidence="3">MCCC 1K03223</strain>
    </source>
</reference>
<dbReference type="PANTHER" id="PTHR43639:SF1">
    <property type="entry name" value="SHORT-CHAIN DEHYDROGENASE_REDUCTASE FAMILY PROTEIN"/>
    <property type="match status" value="1"/>
</dbReference>
<dbReference type="InterPro" id="IPR036291">
    <property type="entry name" value="NAD(P)-bd_dom_sf"/>
</dbReference>
<comment type="similarity">
    <text evidence="1">Belongs to the short-chain dehydrogenases/reductases (SDR) family.</text>
</comment>
<dbReference type="Pfam" id="PF13561">
    <property type="entry name" value="adh_short_C2"/>
    <property type="match status" value="1"/>
</dbReference>
<proteinExistence type="inferred from homology"/>
<dbReference type="Gene3D" id="3.40.50.720">
    <property type="entry name" value="NAD(P)-binding Rossmann-like Domain"/>
    <property type="match status" value="1"/>
</dbReference>
<evidence type="ECO:0000256" key="1">
    <source>
        <dbReference type="ARBA" id="ARBA00006484"/>
    </source>
</evidence>
<sequence length="257" mass="27510">MGRVQGKKVFITGGAQGLGACFGRMLANEGARVVLTDVNLDGAEETATAINQTHDNSTLALKHDVTSKEDWESALGAAADFLGGIDVLINNAGIGTAGSIETETYENWRRTQEIDVDSIFIGTQLAMPYLKKSQPASIINISSVAGLIADGMMLSYNAAKAAVWMMSKSIALHCARSGYDIRCNSVHPVFTRTPIIDPLIQLGGGGDEGEKRLVQQIPWKRLAEPEDVGYAILYLASDESRYITAAEFKIDGGITAQ</sequence>
<accession>A0AAE9ZEB6</accession>
<dbReference type="PANTHER" id="PTHR43639">
    <property type="entry name" value="OXIDOREDUCTASE, SHORT-CHAIN DEHYDROGENASE/REDUCTASE FAMILY (AFU_ORTHOLOGUE AFUA_5G02870)"/>
    <property type="match status" value="1"/>
</dbReference>
<evidence type="ECO:0000313" key="3">
    <source>
        <dbReference type="EMBL" id="WDI31507.1"/>
    </source>
</evidence>
<name>A0AAE9ZEB6_9PROT</name>
<dbReference type="PROSITE" id="PS00061">
    <property type="entry name" value="ADH_SHORT"/>
    <property type="match status" value="1"/>
</dbReference>
<dbReference type="Proteomes" id="UP001214043">
    <property type="component" value="Chromosome"/>
</dbReference>
<keyword evidence="2" id="KW-0560">Oxidoreductase</keyword>
<dbReference type="PRINTS" id="PR00080">
    <property type="entry name" value="SDRFAMILY"/>
</dbReference>
<dbReference type="PRINTS" id="PR00081">
    <property type="entry name" value="GDHRDH"/>
</dbReference>
<keyword evidence="4" id="KW-1185">Reference proteome</keyword>
<dbReference type="InterPro" id="IPR020904">
    <property type="entry name" value="Sc_DH/Rdtase_CS"/>
</dbReference>
<dbReference type="InterPro" id="IPR002347">
    <property type="entry name" value="SDR_fam"/>
</dbReference>
<dbReference type="FunFam" id="3.40.50.720:FF:000084">
    <property type="entry name" value="Short-chain dehydrogenase reductase"/>
    <property type="match status" value="1"/>
</dbReference>
<dbReference type="SUPFAM" id="SSF51735">
    <property type="entry name" value="NAD(P)-binding Rossmann-fold domains"/>
    <property type="match status" value="1"/>
</dbReference>
<organism evidence="3 4">
    <name type="scientific">Hyphococcus flavus</name>
    <dbReference type="NCBI Taxonomy" id="1866326"/>
    <lineage>
        <taxon>Bacteria</taxon>
        <taxon>Pseudomonadati</taxon>
        <taxon>Pseudomonadota</taxon>
        <taxon>Alphaproteobacteria</taxon>
        <taxon>Parvularculales</taxon>
        <taxon>Parvularculaceae</taxon>
        <taxon>Hyphococcus</taxon>
    </lineage>
</organism>
<dbReference type="NCBIfam" id="NF005473">
    <property type="entry name" value="PRK07069.1"/>
    <property type="match status" value="1"/>
</dbReference>
<evidence type="ECO:0000256" key="2">
    <source>
        <dbReference type="ARBA" id="ARBA00023002"/>
    </source>
</evidence>
<dbReference type="EMBL" id="CP118166">
    <property type="protein sequence ID" value="WDI31507.1"/>
    <property type="molecule type" value="Genomic_DNA"/>
</dbReference>
<evidence type="ECO:0000313" key="4">
    <source>
        <dbReference type="Proteomes" id="UP001214043"/>
    </source>
</evidence>
<dbReference type="GO" id="GO:0016491">
    <property type="term" value="F:oxidoreductase activity"/>
    <property type="evidence" value="ECO:0007669"/>
    <property type="project" value="UniProtKB-KW"/>
</dbReference>